<reference evidence="1" key="2">
    <citation type="submission" date="2023-01" db="EMBL/GenBank/DDBJ databases">
        <authorList>
            <person name="Sun Q."/>
            <person name="Evtushenko L."/>
        </authorList>
    </citation>
    <scope>NUCLEOTIDE SEQUENCE</scope>
    <source>
        <strain evidence="1">VKM Ac-1447</strain>
    </source>
</reference>
<gene>
    <name evidence="1" type="ORF">GCM10017586_01780</name>
</gene>
<protein>
    <submittedName>
        <fullName evidence="1">CTP synthase</fullName>
    </submittedName>
</protein>
<proteinExistence type="predicted"/>
<organism evidence="1 2">
    <name type="scientific">Microbacterium imperiale</name>
    <dbReference type="NCBI Taxonomy" id="33884"/>
    <lineage>
        <taxon>Bacteria</taxon>
        <taxon>Bacillati</taxon>
        <taxon>Actinomycetota</taxon>
        <taxon>Actinomycetes</taxon>
        <taxon>Micrococcales</taxon>
        <taxon>Microbacteriaceae</taxon>
        <taxon>Microbacterium</taxon>
    </lineage>
</organism>
<dbReference type="Proteomes" id="UP001142317">
    <property type="component" value="Unassembled WGS sequence"/>
</dbReference>
<comment type="caution">
    <text evidence="1">The sequence shown here is derived from an EMBL/GenBank/DDBJ whole genome shotgun (WGS) entry which is preliminary data.</text>
</comment>
<dbReference type="AlphaFoldDB" id="A0A9W6M221"/>
<keyword evidence="2" id="KW-1185">Reference proteome</keyword>
<reference evidence="1" key="1">
    <citation type="journal article" date="2014" name="Int. J. Syst. Evol. Microbiol.">
        <title>Complete genome sequence of Corynebacterium casei LMG S-19264T (=DSM 44701T), isolated from a smear-ripened cheese.</title>
        <authorList>
            <consortium name="US DOE Joint Genome Institute (JGI-PGF)"/>
            <person name="Walter F."/>
            <person name="Albersmeier A."/>
            <person name="Kalinowski J."/>
            <person name="Ruckert C."/>
        </authorList>
    </citation>
    <scope>NUCLEOTIDE SEQUENCE</scope>
    <source>
        <strain evidence="1">VKM Ac-1447</strain>
    </source>
</reference>
<name>A0A9W6M221_9MICO</name>
<evidence type="ECO:0000313" key="1">
    <source>
        <dbReference type="EMBL" id="GLJ78496.1"/>
    </source>
</evidence>
<sequence length="305" mass="33314">MRSREADEVVRGHLNRARRSGAATPIARGSYAASQAWAALNPRDAHAQRVWEAAARLRPGAVFSHHAAAAVLGIDQIGSWPRTIDVTTATTGGSSGVIRRHRRPVEADEVVPWGEHFVTSPARTAVDLASVLPFTAGVVAADQALWRRRSGGALCARGDLDDAASRYTGRSHARVAAVSSFATDLADSVRESESRVLIDRLGFPAPTLQQRFVLSDGATAFADFWWPEHEHIGEFDGTGKYLDPALRSGRTPEEALIAEKDRGDALRRSVRALSRWRTPHLRHPRLLYDILRADGLPAVRPRPGR</sequence>
<dbReference type="EMBL" id="BSEO01000001">
    <property type="protein sequence ID" value="GLJ78496.1"/>
    <property type="molecule type" value="Genomic_DNA"/>
</dbReference>
<evidence type="ECO:0000313" key="2">
    <source>
        <dbReference type="Proteomes" id="UP001142317"/>
    </source>
</evidence>
<accession>A0A9W6M221</accession>